<evidence type="ECO:0000313" key="1">
    <source>
        <dbReference type="EMBL" id="KAH8082817.1"/>
    </source>
</evidence>
<dbReference type="EMBL" id="JAEVFJ010000049">
    <property type="protein sequence ID" value="KAH8082817.1"/>
    <property type="molecule type" value="Genomic_DNA"/>
</dbReference>
<comment type="caution">
    <text evidence="1">The sequence shown here is derived from an EMBL/GenBank/DDBJ whole genome shotgun (WGS) entry which is preliminary data.</text>
</comment>
<accession>A0A8K0UFR3</accession>
<dbReference type="AlphaFoldDB" id="A0A8K0UFR3"/>
<name>A0A8K0UFR3_9AGAR</name>
<keyword evidence="2" id="KW-1185">Reference proteome</keyword>
<gene>
    <name evidence="1" type="ORF">BXZ70DRAFT_586786</name>
</gene>
<evidence type="ECO:0000313" key="2">
    <source>
        <dbReference type="Proteomes" id="UP000813824"/>
    </source>
</evidence>
<organism evidence="1 2">
    <name type="scientific">Cristinia sonorae</name>
    <dbReference type="NCBI Taxonomy" id="1940300"/>
    <lineage>
        <taxon>Eukaryota</taxon>
        <taxon>Fungi</taxon>
        <taxon>Dikarya</taxon>
        <taxon>Basidiomycota</taxon>
        <taxon>Agaricomycotina</taxon>
        <taxon>Agaricomycetes</taxon>
        <taxon>Agaricomycetidae</taxon>
        <taxon>Agaricales</taxon>
        <taxon>Pleurotineae</taxon>
        <taxon>Stephanosporaceae</taxon>
        <taxon>Cristinia</taxon>
    </lineage>
</organism>
<dbReference type="Proteomes" id="UP000813824">
    <property type="component" value="Unassembled WGS sequence"/>
</dbReference>
<proteinExistence type="predicted"/>
<protein>
    <submittedName>
        <fullName evidence="1">Uncharacterized protein</fullName>
    </submittedName>
</protein>
<sequence>MSPSVSTRISTKSSILFHSETYPPLRMRAAHFLLYFWIYCADFDDSSMTLMRTDAHNVPHQFVQDLDLCHRSISRHLAVKISSVLRLEYVVNEPAERLLYLLTTFVESGSEALASAIGQHPQPEIGLLASLLVGCQRQLCFLRESTRQLFVDTTIRIITTFFDQSQTAESARNEFVISYMLANNSAIFSYAIISAVERNREVELDMAPQLLGYTQTLLRA</sequence>
<reference evidence="1" key="1">
    <citation type="journal article" date="2021" name="New Phytol.">
        <title>Evolutionary innovations through gain and loss of genes in the ectomycorrhizal Boletales.</title>
        <authorList>
            <person name="Wu G."/>
            <person name="Miyauchi S."/>
            <person name="Morin E."/>
            <person name="Kuo A."/>
            <person name="Drula E."/>
            <person name="Varga T."/>
            <person name="Kohler A."/>
            <person name="Feng B."/>
            <person name="Cao Y."/>
            <person name="Lipzen A."/>
            <person name="Daum C."/>
            <person name="Hundley H."/>
            <person name="Pangilinan J."/>
            <person name="Johnson J."/>
            <person name="Barry K."/>
            <person name="LaButti K."/>
            <person name="Ng V."/>
            <person name="Ahrendt S."/>
            <person name="Min B."/>
            <person name="Choi I.G."/>
            <person name="Park H."/>
            <person name="Plett J.M."/>
            <person name="Magnuson J."/>
            <person name="Spatafora J.W."/>
            <person name="Nagy L.G."/>
            <person name="Henrissat B."/>
            <person name="Grigoriev I.V."/>
            <person name="Yang Z.L."/>
            <person name="Xu J."/>
            <person name="Martin F.M."/>
        </authorList>
    </citation>
    <scope>NUCLEOTIDE SEQUENCE</scope>
    <source>
        <strain evidence="1">KKN 215</strain>
    </source>
</reference>